<dbReference type="CDD" id="cd01448">
    <property type="entry name" value="TST_Repeat_1"/>
    <property type="match status" value="1"/>
</dbReference>
<protein>
    <recommendedName>
        <fullName evidence="6">Sulfurtransferase</fullName>
    </recommendedName>
</protein>
<dbReference type="SUPFAM" id="SSF52821">
    <property type="entry name" value="Rhodanese/Cell cycle control phosphatase"/>
    <property type="match status" value="2"/>
</dbReference>
<dbReference type="PROSITE" id="PS50206">
    <property type="entry name" value="RHODANESE_3"/>
    <property type="match status" value="2"/>
</dbReference>
<evidence type="ECO:0000313" key="8">
    <source>
        <dbReference type="EMBL" id="GEO41001.1"/>
    </source>
</evidence>
<dbReference type="FunFam" id="3.40.250.10:FF:000015">
    <property type="entry name" value="Sulfurtransferase"/>
    <property type="match status" value="1"/>
</dbReference>
<dbReference type="InterPro" id="IPR001307">
    <property type="entry name" value="Thiosulphate_STrfase_CS"/>
</dbReference>
<evidence type="ECO:0000256" key="2">
    <source>
        <dbReference type="ARBA" id="ARBA00022490"/>
    </source>
</evidence>
<keyword evidence="4" id="KW-0677">Repeat</keyword>
<feature type="domain" description="Rhodanese" evidence="7">
    <location>
        <begin position="20"/>
        <end position="137"/>
    </location>
</feature>
<dbReference type="Gene3D" id="3.40.250.10">
    <property type="entry name" value="Rhodanese-like domain"/>
    <property type="match status" value="2"/>
</dbReference>
<keyword evidence="9" id="KW-1185">Reference proteome</keyword>
<comment type="catalytic activity">
    <reaction evidence="5">
        <text>2-oxo-3-sulfanylpropanoate + [thioredoxin]-dithiol = [thioredoxin]-disulfide + hydrogen sulfide + pyruvate + H(+)</text>
        <dbReference type="Rhea" id="RHEA:21740"/>
        <dbReference type="Rhea" id="RHEA-COMP:10698"/>
        <dbReference type="Rhea" id="RHEA-COMP:10700"/>
        <dbReference type="ChEBI" id="CHEBI:15361"/>
        <dbReference type="ChEBI" id="CHEBI:15378"/>
        <dbReference type="ChEBI" id="CHEBI:29919"/>
        <dbReference type="ChEBI" id="CHEBI:29950"/>
        <dbReference type="ChEBI" id="CHEBI:50058"/>
        <dbReference type="ChEBI" id="CHEBI:57678"/>
        <dbReference type="EC" id="2.8.1.2"/>
    </reaction>
    <physiologicalReaction direction="left-to-right" evidence="5">
        <dbReference type="Rhea" id="RHEA:21741"/>
    </physiologicalReaction>
</comment>
<dbReference type="FunFam" id="3.40.250.10:FF:000001">
    <property type="entry name" value="Sulfurtransferase"/>
    <property type="match status" value="1"/>
</dbReference>
<dbReference type="InterPro" id="IPR036873">
    <property type="entry name" value="Rhodanese-like_dom_sf"/>
</dbReference>
<evidence type="ECO:0000256" key="3">
    <source>
        <dbReference type="ARBA" id="ARBA00022679"/>
    </source>
</evidence>
<proteinExistence type="predicted"/>
<evidence type="ECO:0000259" key="7">
    <source>
        <dbReference type="PROSITE" id="PS50206"/>
    </source>
</evidence>
<dbReference type="OrthoDB" id="9781034at2"/>
<dbReference type="InterPro" id="IPR045078">
    <property type="entry name" value="TST/MPST-like"/>
</dbReference>
<evidence type="ECO:0000256" key="1">
    <source>
        <dbReference type="ARBA" id="ARBA00004496"/>
    </source>
</evidence>
<dbReference type="SMART" id="SM00450">
    <property type="entry name" value="RHOD"/>
    <property type="match status" value="2"/>
</dbReference>
<dbReference type="InterPro" id="IPR001763">
    <property type="entry name" value="Rhodanese-like_dom"/>
</dbReference>
<organism evidence="8 9">
    <name type="scientific">Skermanella aerolata</name>
    <dbReference type="NCBI Taxonomy" id="393310"/>
    <lineage>
        <taxon>Bacteria</taxon>
        <taxon>Pseudomonadati</taxon>
        <taxon>Pseudomonadota</taxon>
        <taxon>Alphaproteobacteria</taxon>
        <taxon>Rhodospirillales</taxon>
        <taxon>Azospirillaceae</taxon>
        <taxon>Skermanella</taxon>
    </lineage>
</organism>
<accession>A0A512DWZ7</accession>
<evidence type="ECO:0000313" key="9">
    <source>
        <dbReference type="Proteomes" id="UP000321523"/>
    </source>
</evidence>
<dbReference type="Pfam" id="PF00581">
    <property type="entry name" value="Rhodanese"/>
    <property type="match status" value="2"/>
</dbReference>
<name>A0A512DWZ7_9PROT</name>
<sequence>MPYSKPDALVSTEWLAQHLSAPDVRVVDATYFLPGSDRDARAEYNERHIPGAVFFDIDEISDTSSSLPHMLPAPEKFTARVRKLGLGDGVRIVVYDTHGLMSAARVWWMFRVFGHRDVAVLDGGLPKWIAEGRELEDLPPMPRERHFTPRLNSFLVREADQIKANLESGREQVVDARASGRFTGAEADFWPGRRAGHIPGSLNLPFNDMLNPADRTFKSGEELQALVERAGIDMKRPIVTSCGSGVTACVAVLGLYLLGKEDVAVYDGSWAEWGQRDDLPVETGAAKTDA</sequence>
<dbReference type="PANTHER" id="PTHR11364:SF27">
    <property type="entry name" value="SULFURTRANSFERASE"/>
    <property type="match status" value="1"/>
</dbReference>
<dbReference type="PROSITE" id="PS00683">
    <property type="entry name" value="RHODANESE_2"/>
    <property type="match status" value="1"/>
</dbReference>
<dbReference type="CDD" id="cd01449">
    <property type="entry name" value="TST_Repeat_2"/>
    <property type="match status" value="1"/>
</dbReference>
<dbReference type="GO" id="GO:0016784">
    <property type="term" value="F:3-mercaptopyruvate sulfurtransferase activity"/>
    <property type="evidence" value="ECO:0007669"/>
    <property type="project" value="UniProtKB-EC"/>
</dbReference>
<dbReference type="PANTHER" id="PTHR11364">
    <property type="entry name" value="THIOSULFATE SULFERTANSFERASE"/>
    <property type="match status" value="1"/>
</dbReference>
<gene>
    <name evidence="8" type="ORF">SAE02_51490</name>
</gene>
<keyword evidence="2" id="KW-0963">Cytoplasm</keyword>
<reference evidence="8 9" key="1">
    <citation type="submission" date="2019-07" db="EMBL/GenBank/DDBJ databases">
        <title>Whole genome shotgun sequence of Skermanella aerolata NBRC 106429.</title>
        <authorList>
            <person name="Hosoyama A."/>
            <person name="Uohara A."/>
            <person name="Ohji S."/>
            <person name="Ichikawa N."/>
        </authorList>
    </citation>
    <scope>NUCLEOTIDE SEQUENCE [LARGE SCALE GENOMIC DNA]</scope>
    <source>
        <strain evidence="8 9">NBRC 106429</strain>
    </source>
</reference>
<dbReference type="NCBIfam" id="NF008557">
    <property type="entry name" value="PRK11493.1"/>
    <property type="match status" value="1"/>
</dbReference>
<dbReference type="GO" id="GO:0005737">
    <property type="term" value="C:cytoplasm"/>
    <property type="evidence" value="ECO:0007669"/>
    <property type="project" value="UniProtKB-SubCell"/>
</dbReference>
<comment type="caution">
    <text evidence="8">The sequence shown here is derived from an EMBL/GenBank/DDBJ whole genome shotgun (WGS) entry which is preliminary data.</text>
</comment>
<dbReference type="Proteomes" id="UP000321523">
    <property type="component" value="Unassembled WGS sequence"/>
</dbReference>
<evidence type="ECO:0000256" key="5">
    <source>
        <dbReference type="ARBA" id="ARBA00051793"/>
    </source>
</evidence>
<dbReference type="GO" id="GO:0004792">
    <property type="term" value="F:thiosulfate-cyanide sulfurtransferase activity"/>
    <property type="evidence" value="ECO:0007669"/>
    <property type="project" value="InterPro"/>
</dbReference>
<comment type="subcellular location">
    <subcellularLocation>
        <location evidence="1">Cytoplasm</location>
    </subcellularLocation>
</comment>
<keyword evidence="3 6" id="KW-0808">Transferase</keyword>
<feature type="domain" description="Rhodanese" evidence="7">
    <location>
        <begin position="167"/>
        <end position="282"/>
    </location>
</feature>
<dbReference type="AlphaFoldDB" id="A0A512DWZ7"/>
<dbReference type="RefSeq" id="WP_044432101.1">
    <property type="nucleotide sequence ID" value="NZ_BJYZ01000025.1"/>
</dbReference>
<evidence type="ECO:0000256" key="6">
    <source>
        <dbReference type="RuleBase" id="RU000507"/>
    </source>
</evidence>
<evidence type="ECO:0000256" key="4">
    <source>
        <dbReference type="ARBA" id="ARBA00022737"/>
    </source>
</evidence>
<dbReference type="PROSITE" id="PS00380">
    <property type="entry name" value="RHODANESE_1"/>
    <property type="match status" value="1"/>
</dbReference>
<dbReference type="EMBL" id="BJYZ01000025">
    <property type="protein sequence ID" value="GEO41001.1"/>
    <property type="molecule type" value="Genomic_DNA"/>
</dbReference>